<evidence type="ECO:0000313" key="2">
    <source>
        <dbReference type="Proteomes" id="UP000320421"/>
    </source>
</evidence>
<evidence type="ECO:0000313" key="1">
    <source>
        <dbReference type="EMBL" id="QDT18286.1"/>
    </source>
</evidence>
<reference evidence="1 2" key="1">
    <citation type="submission" date="2019-02" db="EMBL/GenBank/DDBJ databases">
        <title>Deep-cultivation of Planctomycetes and their phenomic and genomic characterization uncovers novel biology.</title>
        <authorList>
            <person name="Wiegand S."/>
            <person name="Jogler M."/>
            <person name="Boedeker C."/>
            <person name="Pinto D."/>
            <person name="Vollmers J."/>
            <person name="Rivas-Marin E."/>
            <person name="Kohn T."/>
            <person name="Peeters S.H."/>
            <person name="Heuer A."/>
            <person name="Rast P."/>
            <person name="Oberbeckmann S."/>
            <person name="Bunk B."/>
            <person name="Jeske O."/>
            <person name="Meyerdierks A."/>
            <person name="Storesund J.E."/>
            <person name="Kallscheuer N."/>
            <person name="Luecker S."/>
            <person name="Lage O.M."/>
            <person name="Pohl T."/>
            <person name="Merkel B.J."/>
            <person name="Hornburger P."/>
            <person name="Mueller R.-W."/>
            <person name="Bruemmer F."/>
            <person name="Labrenz M."/>
            <person name="Spormann A.M."/>
            <person name="Op den Camp H."/>
            <person name="Overmann J."/>
            <person name="Amann R."/>
            <person name="Jetten M.S.M."/>
            <person name="Mascher T."/>
            <person name="Medema M.H."/>
            <person name="Devos D.P."/>
            <person name="Kaster A.-K."/>
            <person name="Ovreas L."/>
            <person name="Rohde M."/>
            <person name="Galperin M.Y."/>
            <person name="Jogler C."/>
        </authorList>
    </citation>
    <scope>NUCLEOTIDE SEQUENCE [LARGE SCALE GENOMIC DNA]</scope>
    <source>
        <strain evidence="1 2">HG66A1</strain>
    </source>
</reference>
<proteinExistence type="predicted"/>
<dbReference type="Proteomes" id="UP000320421">
    <property type="component" value="Chromosome"/>
</dbReference>
<gene>
    <name evidence="1" type="ORF">HG66A1_00450</name>
</gene>
<dbReference type="OrthoDB" id="288577at2"/>
<keyword evidence="2" id="KW-1185">Reference proteome</keyword>
<sequence>MGYRAFYCCYKTDETLSAEEACEMDLSVAADRILELLQGDEDFFGLIDDHNNTLQFLRNGETIWMEIPIPDKQGSYGKYIPLNEVSSLVAALPAQIDLNDFSEMQFQPW</sequence>
<name>A0A517PFX5_9PLAN</name>
<dbReference type="AlphaFoldDB" id="A0A517PFX5"/>
<dbReference type="EMBL" id="CP036266">
    <property type="protein sequence ID" value="QDT18286.1"/>
    <property type="molecule type" value="Genomic_DNA"/>
</dbReference>
<protein>
    <submittedName>
        <fullName evidence="1">Uncharacterized protein</fullName>
    </submittedName>
</protein>
<organism evidence="1 2">
    <name type="scientific">Gimesia chilikensis</name>
    <dbReference type="NCBI Taxonomy" id="2605989"/>
    <lineage>
        <taxon>Bacteria</taxon>
        <taxon>Pseudomonadati</taxon>
        <taxon>Planctomycetota</taxon>
        <taxon>Planctomycetia</taxon>
        <taxon>Planctomycetales</taxon>
        <taxon>Planctomycetaceae</taxon>
        <taxon>Gimesia</taxon>
    </lineage>
</organism>
<dbReference type="RefSeq" id="WP_145179676.1">
    <property type="nucleotide sequence ID" value="NZ_CP036266.1"/>
</dbReference>
<accession>A0A517PFX5</accession>